<evidence type="ECO:0000256" key="3">
    <source>
        <dbReference type="ARBA" id="ARBA00022448"/>
    </source>
</evidence>
<dbReference type="GO" id="GO:0042910">
    <property type="term" value="F:xenobiotic transmembrane transporter activity"/>
    <property type="evidence" value="ECO:0007669"/>
    <property type="project" value="TreeGrafter"/>
</dbReference>
<evidence type="ECO:0000256" key="5">
    <source>
        <dbReference type="ARBA" id="ARBA00022692"/>
    </source>
</evidence>
<accession>A0A9W3FRR2</accession>
<dbReference type="SUPFAM" id="SSF103473">
    <property type="entry name" value="MFS general substrate transporter"/>
    <property type="match status" value="1"/>
</dbReference>
<feature type="transmembrane region" description="Helical" evidence="15">
    <location>
        <begin position="114"/>
        <end position="135"/>
    </location>
</feature>
<evidence type="ECO:0000256" key="4">
    <source>
        <dbReference type="ARBA" id="ARBA00022475"/>
    </source>
</evidence>
<keyword evidence="8" id="KW-0915">Sodium</keyword>
<dbReference type="GO" id="GO:0019534">
    <property type="term" value="F:toxin transmembrane transporter activity"/>
    <property type="evidence" value="ECO:0007669"/>
    <property type="project" value="TreeGrafter"/>
</dbReference>
<sequence length="469" mass="51076">MATMTELSPTEDKSKYSQDTQVDEKLSPRKVPTLCSTRYGIAFIAHLCNFVIAAQGIIMNITMVAMVNSTSHQFQFNGSTEGLPFDSSGDPQNSPKSPTAWAPVYNWSPHIQGIIFSAISYGMILTLAPSGYLAGRVGTKRVVGVSLLGSSLLILFTPLATDLGLTFLIATRILQGLSQGSGLGGQFALWESWSPPHERSRLCSIALSGGVGCVFCLLWFVLVYDGPVTHPWINTTEKEYIMSSLAQQVSSSRQPLPIKAMVRSLPLWSMGFCCFSHQWLINIMVIYTPTYISSVFNINIRDSGFLSALPFIIAWVVGILGGQLADFLLTKNFRLVTVRKIATVLGTLPSSAALVILPYITSSYIITVGLLTLACGLSPLCQSGIYINTLDLAPRHSSFLMGVSRGFAQIAAILAPTVSGFLLSQDPELGWRNTFSLSFAINALGLIFYLIFGEADVQDWAKERKLTRL</sequence>
<dbReference type="GO" id="GO:0015562">
    <property type="term" value="F:efflux transmembrane transporter activity"/>
    <property type="evidence" value="ECO:0007669"/>
    <property type="project" value="TreeGrafter"/>
</dbReference>
<dbReference type="FunFam" id="1.20.1250.20:FF:000060">
    <property type="entry name" value="Solute carrier family 17 member 3"/>
    <property type="match status" value="1"/>
</dbReference>
<dbReference type="GO" id="GO:0008308">
    <property type="term" value="F:voltage-gated monoatomic anion channel activity"/>
    <property type="evidence" value="ECO:0007669"/>
    <property type="project" value="TreeGrafter"/>
</dbReference>
<comment type="subcellular location">
    <subcellularLocation>
        <location evidence="1">Apical cell membrane</location>
        <topology evidence="1">Multi-pass membrane protein</topology>
    </subcellularLocation>
</comment>
<evidence type="ECO:0000256" key="6">
    <source>
        <dbReference type="ARBA" id="ARBA00022847"/>
    </source>
</evidence>
<feature type="compositionally biased region" description="Basic and acidic residues" evidence="14">
    <location>
        <begin position="10"/>
        <end position="24"/>
    </location>
</feature>
<dbReference type="PROSITE" id="PS50850">
    <property type="entry name" value="MFS"/>
    <property type="match status" value="1"/>
</dbReference>
<feature type="transmembrane region" description="Helical" evidence="15">
    <location>
        <begin position="341"/>
        <end position="360"/>
    </location>
</feature>
<proteinExistence type="inferred from homology"/>
<dbReference type="GeneID" id="105084178"/>
<feature type="transmembrane region" description="Helical" evidence="15">
    <location>
        <begin position="147"/>
        <end position="170"/>
    </location>
</feature>
<feature type="transmembrane region" description="Helical" evidence="15">
    <location>
        <begin position="399"/>
        <end position="423"/>
    </location>
</feature>
<keyword evidence="5 15" id="KW-0812">Transmembrane</keyword>
<dbReference type="Pfam" id="PF07690">
    <property type="entry name" value="MFS_1"/>
    <property type="match status" value="1"/>
</dbReference>
<organism evidence="17">
    <name type="scientific">Camelus bactrianus</name>
    <name type="common">Bactrian camel</name>
    <dbReference type="NCBI Taxonomy" id="9837"/>
    <lineage>
        <taxon>Eukaryota</taxon>
        <taxon>Metazoa</taxon>
        <taxon>Chordata</taxon>
        <taxon>Craniata</taxon>
        <taxon>Vertebrata</taxon>
        <taxon>Euteleostomi</taxon>
        <taxon>Mammalia</taxon>
        <taxon>Eutheria</taxon>
        <taxon>Laurasiatheria</taxon>
        <taxon>Artiodactyla</taxon>
        <taxon>Tylopoda</taxon>
        <taxon>Camelidae</taxon>
        <taxon>Camelus</taxon>
    </lineage>
</organism>
<evidence type="ECO:0000259" key="16">
    <source>
        <dbReference type="PROSITE" id="PS50850"/>
    </source>
</evidence>
<dbReference type="PANTHER" id="PTHR11662:SF134">
    <property type="entry name" value="SODIUM-DEPENDENT PHOSPHATE TRANSPORT PROTEIN 4"/>
    <property type="match status" value="1"/>
</dbReference>
<dbReference type="PANTHER" id="PTHR11662">
    <property type="entry name" value="SOLUTE CARRIER FAMILY 17"/>
    <property type="match status" value="1"/>
</dbReference>
<feature type="region of interest" description="Disordered" evidence="14">
    <location>
        <begin position="1"/>
        <end position="24"/>
    </location>
</feature>
<keyword evidence="7 15" id="KW-1133">Transmembrane helix</keyword>
<evidence type="ECO:0000256" key="1">
    <source>
        <dbReference type="ARBA" id="ARBA00004424"/>
    </source>
</evidence>
<evidence type="ECO:0000256" key="11">
    <source>
        <dbReference type="ARBA" id="ARBA00023180"/>
    </source>
</evidence>
<evidence type="ECO:0000256" key="2">
    <source>
        <dbReference type="ARBA" id="ARBA00008586"/>
    </source>
</evidence>
<evidence type="ECO:0000256" key="12">
    <source>
        <dbReference type="ARBA" id="ARBA00023201"/>
    </source>
</evidence>
<dbReference type="GO" id="GO:0015143">
    <property type="term" value="F:urate transmembrane transporter activity"/>
    <property type="evidence" value="ECO:0007669"/>
    <property type="project" value="TreeGrafter"/>
</dbReference>
<dbReference type="CTD" id="10786"/>
<dbReference type="InterPro" id="IPR020846">
    <property type="entry name" value="MFS_dom"/>
</dbReference>
<feature type="transmembrane region" description="Helical" evidence="15">
    <location>
        <begin position="39"/>
        <end position="67"/>
    </location>
</feature>
<dbReference type="RefSeq" id="XP_045365502.1">
    <property type="nucleotide sequence ID" value="XM_045509546.1"/>
</dbReference>
<dbReference type="RefSeq" id="XP_074204303.1">
    <property type="nucleotide sequence ID" value="XM_074348202.1"/>
</dbReference>
<feature type="transmembrane region" description="Helical" evidence="15">
    <location>
        <begin position="366"/>
        <end position="387"/>
    </location>
</feature>
<comment type="similarity">
    <text evidence="2">Belongs to the major facilitator superfamily. Sodium/anion cotransporter family.</text>
</comment>
<evidence type="ECO:0000313" key="17">
    <source>
        <dbReference type="RefSeq" id="XP_045365502.1"/>
    </source>
</evidence>
<keyword evidence="4" id="KW-1003">Cell membrane</keyword>
<keyword evidence="9" id="KW-0406">Ion transport</keyword>
<dbReference type="InterPro" id="IPR050382">
    <property type="entry name" value="MFS_Na/Anion_cotransporter"/>
</dbReference>
<comment type="catalytic activity">
    <reaction evidence="13">
        <text>3 Na(+)(out) + phosphate(out) = 3 Na(+)(in) + phosphate(in)</text>
        <dbReference type="Rhea" id="RHEA:71255"/>
        <dbReference type="ChEBI" id="CHEBI:29101"/>
        <dbReference type="ChEBI" id="CHEBI:43474"/>
    </reaction>
</comment>
<evidence type="ECO:0000256" key="14">
    <source>
        <dbReference type="SAM" id="MobiDB-lite"/>
    </source>
</evidence>
<keyword evidence="12" id="KW-0739">Sodium transport</keyword>
<feature type="transmembrane region" description="Helical" evidence="15">
    <location>
        <begin position="435"/>
        <end position="452"/>
    </location>
</feature>
<dbReference type="GO" id="GO:0016324">
    <property type="term" value="C:apical plasma membrane"/>
    <property type="evidence" value="ECO:0007669"/>
    <property type="project" value="UniProtKB-SubCell"/>
</dbReference>
<feature type="transmembrane region" description="Helical" evidence="15">
    <location>
        <begin position="308"/>
        <end position="329"/>
    </location>
</feature>
<keyword evidence="10 15" id="KW-0472">Membrane</keyword>
<dbReference type="Gene3D" id="1.20.1250.20">
    <property type="entry name" value="MFS general substrate transporter like domains"/>
    <property type="match status" value="2"/>
</dbReference>
<dbReference type="InterPro" id="IPR036259">
    <property type="entry name" value="MFS_trans_sf"/>
</dbReference>
<keyword evidence="11" id="KW-0325">Glycoprotein</keyword>
<feature type="transmembrane region" description="Helical" evidence="15">
    <location>
        <begin position="205"/>
        <end position="224"/>
    </location>
</feature>
<evidence type="ECO:0000256" key="7">
    <source>
        <dbReference type="ARBA" id="ARBA00022989"/>
    </source>
</evidence>
<reference evidence="17" key="1">
    <citation type="submission" date="2025-08" db="UniProtKB">
        <authorList>
            <consortium name="RefSeq"/>
        </authorList>
    </citation>
    <scope>IDENTIFICATION</scope>
    <source>
        <tissue evidence="17">Blood</tissue>
    </source>
</reference>
<gene>
    <name evidence="17" type="primary">SLC17A3</name>
</gene>
<dbReference type="FunFam" id="1.20.1250.20:FF:000003">
    <property type="entry name" value="Solute carrier family 17 member 3"/>
    <property type="match status" value="1"/>
</dbReference>
<evidence type="ECO:0000256" key="10">
    <source>
        <dbReference type="ARBA" id="ARBA00023136"/>
    </source>
</evidence>
<name>A0A9W3FRR2_CAMBA</name>
<dbReference type="AlphaFoldDB" id="A0A9W3FRR2"/>
<evidence type="ECO:0000256" key="15">
    <source>
        <dbReference type="SAM" id="Phobius"/>
    </source>
</evidence>
<evidence type="ECO:0000256" key="8">
    <source>
        <dbReference type="ARBA" id="ARBA00023053"/>
    </source>
</evidence>
<dbReference type="GO" id="GO:0006814">
    <property type="term" value="P:sodium ion transport"/>
    <property type="evidence" value="ECO:0007669"/>
    <property type="project" value="UniProtKB-KW"/>
</dbReference>
<feature type="domain" description="Major facilitator superfamily (MFS) profile" evidence="16">
    <location>
        <begin position="266"/>
        <end position="469"/>
    </location>
</feature>
<evidence type="ECO:0000256" key="13">
    <source>
        <dbReference type="ARBA" id="ARBA00035839"/>
    </source>
</evidence>
<keyword evidence="3" id="KW-0813">Transport</keyword>
<dbReference type="GO" id="GO:0015293">
    <property type="term" value="F:symporter activity"/>
    <property type="evidence" value="ECO:0007669"/>
    <property type="project" value="UniProtKB-KW"/>
</dbReference>
<keyword evidence="6" id="KW-0769">Symport</keyword>
<protein>
    <submittedName>
        <fullName evidence="17">Sodium-dependent phosphate transport protein 4 isoform X2</fullName>
    </submittedName>
</protein>
<dbReference type="InterPro" id="IPR011701">
    <property type="entry name" value="MFS"/>
</dbReference>
<evidence type="ECO:0000256" key="9">
    <source>
        <dbReference type="ARBA" id="ARBA00023065"/>
    </source>
</evidence>